<keyword evidence="1" id="KW-1133">Transmembrane helix</keyword>
<name>A0ABW1QD72_9CORY</name>
<accession>A0ABW1QD72</accession>
<keyword evidence="1" id="KW-0812">Transmembrane</keyword>
<reference evidence="3" key="1">
    <citation type="journal article" date="2019" name="Int. J. Syst. Evol. Microbiol.">
        <title>The Global Catalogue of Microorganisms (GCM) 10K type strain sequencing project: providing services to taxonomists for standard genome sequencing and annotation.</title>
        <authorList>
            <consortium name="The Broad Institute Genomics Platform"/>
            <consortium name="The Broad Institute Genome Sequencing Center for Infectious Disease"/>
            <person name="Wu L."/>
            <person name="Ma J."/>
        </authorList>
    </citation>
    <scope>NUCLEOTIDE SEQUENCE [LARGE SCALE GENOMIC DNA]</scope>
    <source>
        <strain evidence="3">CCUG 51943</strain>
    </source>
</reference>
<gene>
    <name evidence="2" type="ORF">ACFPUZ_08010</name>
</gene>
<evidence type="ECO:0000256" key="1">
    <source>
        <dbReference type="SAM" id="Phobius"/>
    </source>
</evidence>
<dbReference type="RefSeq" id="WP_377001366.1">
    <property type="nucleotide sequence ID" value="NZ_JBHSQE010000005.1"/>
</dbReference>
<sequence length="47" mass="5266">MITVTLKDDRTTSKYLRSIIMRGSGLIWTIVGVLAIIALIIWIMSAM</sequence>
<protein>
    <submittedName>
        <fullName evidence="2">Uncharacterized protein</fullName>
    </submittedName>
</protein>
<dbReference type="Proteomes" id="UP001596244">
    <property type="component" value="Unassembled WGS sequence"/>
</dbReference>
<keyword evidence="1" id="KW-0472">Membrane</keyword>
<organism evidence="2 3">
    <name type="scientific">Corynebacterium nasicanis</name>
    <dbReference type="NCBI Taxonomy" id="1448267"/>
    <lineage>
        <taxon>Bacteria</taxon>
        <taxon>Bacillati</taxon>
        <taxon>Actinomycetota</taxon>
        <taxon>Actinomycetes</taxon>
        <taxon>Mycobacteriales</taxon>
        <taxon>Corynebacteriaceae</taxon>
        <taxon>Corynebacterium</taxon>
    </lineage>
</organism>
<feature type="transmembrane region" description="Helical" evidence="1">
    <location>
        <begin position="25"/>
        <end position="44"/>
    </location>
</feature>
<proteinExistence type="predicted"/>
<evidence type="ECO:0000313" key="2">
    <source>
        <dbReference type="EMBL" id="MFC6146747.1"/>
    </source>
</evidence>
<keyword evidence="3" id="KW-1185">Reference proteome</keyword>
<comment type="caution">
    <text evidence="2">The sequence shown here is derived from an EMBL/GenBank/DDBJ whole genome shotgun (WGS) entry which is preliminary data.</text>
</comment>
<evidence type="ECO:0000313" key="3">
    <source>
        <dbReference type="Proteomes" id="UP001596244"/>
    </source>
</evidence>
<dbReference type="EMBL" id="JBHSQE010000005">
    <property type="protein sequence ID" value="MFC6146747.1"/>
    <property type="molecule type" value="Genomic_DNA"/>
</dbReference>